<keyword evidence="9" id="KW-0067">ATP-binding</keyword>
<dbReference type="InterPro" id="IPR012763">
    <property type="entry name" value="DNA_pol_III_sug/sutau_N"/>
</dbReference>
<evidence type="ECO:0000256" key="4">
    <source>
        <dbReference type="ARBA" id="ARBA00022695"/>
    </source>
</evidence>
<dbReference type="Pfam" id="PF22608">
    <property type="entry name" value="DNAX_ATPase_lid"/>
    <property type="match status" value="1"/>
</dbReference>
<keyword evidence="3" id="KW-0808">Transferase</keyword>
<keyword evidence="6" id="KW-0479">Metal-binding</keyword>
<evidence type="ECO:0000256" key="8">
    <source>
        <dbReference type="ARBA" id="ARBA00022833"/>
    </source>
</evidence>
<keyword evidence="4" id="KW-0548">Nucleotidyltransferase</keyword>
<gene>
    <name evidence="14" type="ORF">CAL30_06135</name>
</gene>
<dbReference type="FunFam" id="3.40.50.300:FF:000014">
    <property type="entry name" value="DNA polymerase III subunit gamma/tau"/>
    <property type="match status" value="1"/>
</dbReference>
<evidence type="ECO:0000256" key="7">
    <source>
        <dbReference type="ARBA" id="ARBA00022741"/>
    </source>
</evidence>
<dbReference type="PANTHER" id="PTHR11669:SF0">
    <property type="entry name" value="PROTEIN STICHEL-LIKE 2"/>
    <property type="match status" value="1"/>
</dbReference>
<dbReference type="CDD" id="cd00009">
    <property type="entry name" value="AAA"/>
    <property type="match status" value="1"/>
</dbReference>
<dbReference type="InterPro" id="IPR003593">
    <property type="entry name" value="AAA+_ATPase"/>
</dbReference>
<dbReference type="GO" id="GO:0003677">
    <property type="term" value="F:DNA binding"/>
    <property type="evidence" value="ECO:0007669"/>
    <property type="project" value="InterPro"/>
</dbReference>
<dbReference type="Pfam" id="PF12169">
    <property type="entry name" value="DNA_pol3_gamma3"/>
    <property type="match status" value="1"/>
</dbReference>
<dbReference type="SUPFAM" id="SSF52540">
    <property type="entry name" value="P-loop containing nucleoside triphosphate hydrolases"/>
    <property type="match status" value="1"/>
</dbReference>
<dbReference type="InterPro" id="IPR008921">
    <property type="entry name" value="DNA_pol3_clamp-load_cplx_C"/>
</dbReference>
<dbReference type="InterPro" id="IPR045085">
    <property type="entry name" value="HLD_clamp_pol_III_gamma_tau"/>
</dbReference>
<dbReference type="InterPro" id="IPR027417">
    <property type="entry name" value="P-loop_NTPase"/>
</dbReference>
<dbReference type="EMBL" id="NFMF01000009">
    <property type="protein sequence ID" value="PNH21141.1"/>
    <property type="molecule type" value="Genomic_DNA"/>
</dbReference>
<dbReference type="SMART" id="SM00382">
    <property type="entry name" value="AAA"/>
    <property type="match status" value="1"/>
</dbReference>
<dbReference type="GO" id="GO:0046872">
    <property type="term" value="F:metal ion binding"/>
    <property type="evidence" value="ECO:0007669"/>
    <property type="project" value="UniProtKB-KW"/>
</dbReference>
<dbReference type="RefSeq" id="WP_102889620.1">
    <property type="nucleotide sequence ID" value="NZ_NFMF01000009.1"/>
</dbReference>
<sequence>MAYIALYRKWRPKSFSDVVGQKQVTEILQKAICLDKIAHAYLFSGPRGTGKTSMAKIFARAINCEHEQNGNPCNTCSICTQIIEGDSLDVVEIDAASNRSIEDIRTLRETIKFLPAEGRKKIYIIDEVHMLTIEAFNALLKTLEEPPSHVIFILATTEPERIPITILSRCQRYEFHRISSDDIMSRLLYIAKEENISLTVEAARLLAVQAEGGMRDALSMLDQCVGNGTQYIDDNVVRQVLGLLGKEWIFSLSTAIFHNQGKEIIKQIDHIIHLGKEPYIILSSFIEHIRALMFMQVHATSDVMADYAEQMQELEKQAQSITSERLFYILKVLQETLLQVKTSPMPRVIVEMGLLMAAQGENKNTNISDSALALQVNQLENMVLQLQTKVDTLIKNKPIITSVTSNIPEDKDEIDDYEEDYTVVSEIDVPCSQDNIKEAHTKEAKEAVVLSEKVVSTGNITNKTTSEKKEKLYSSIEYEEIFQQVLRYLNDKKKKRIAYAFGQGKIVCIEKNTIVISLNDKFSFGFNLLKEENARKMLEEAFGSILQVTCYVQVYLDSDSQIKVWEKKSTALLKKNNDNVQKKEVLHQKKETLAAVVSATHVHMDNTETNTVLDAQVNDVKKMNLKEKSVVEPLLKRLGECNIYIEEDPYKGENE</sequence>
<evidence type="ECO:0000256" key="5">
    <source>
        <dbReference type="ARBA" id="ARBA00022705"/>
    </source>
</evidence>
<dbReference type="NCBIfam" id="NF004046">
    <property type="entry name" value="PRK05563.1"/>
    <property type="match status" value="1"/>
</dbReference>
<dbReference type="Pfam" id="PF13177">
    <property type="entry name" value="DNA_pol3_delta2"/>
    <property type="match status" value="1"/>
</dbReference>
<dbReference type="CDD" id="cd18137">
    <property type="entry name" value="HLD_clamp_pol_III_gamma_tau"/>
    <property type="match status" value="1"/>
</dbReference>
<evidence type="ECO:0000256" key="9">
    <source>
        <dbReference type="ARBA" id="ARBA00022840"/>
    </source>
</evidence>
<evidence type="ECO:0000313" key="15">
    <source>
        <dbReference type="Proteomes" id="UP000242958"/>
    </source>
</evidence>
<evidence type="ECO:0000313" key="14">
    <source>
        <dbReference type="EMBL" id="PNH21141.1"/>
    </source>
</evidence>
<name>A0A2J8B8N8_9FIRM</name>
<evidence type="ECO:0000256" key="3">
    <source>
        <dbReference type="ARBA" id="ARBA00022679"/>
    </source>
</evidence>
<dbReference type="PRINTS" id="PR00300">
    <property type="entry name" value="CLPPROTEASEA"/>
</dbReference>
<dbReference type="InterPro" id="IPR050238">
    <property type="entry name" value="DNA_Rep/Repair_Clamp_Loader"/>
</dbReference>
<comment type="catalytic activity">
    <reaction evidence="11">
        <text>DNA(n) + a 2'-deoxyribonucleoside 5'-triphosphate = DNA(n+1) + diphosphate</text>
        <dbReference type="Rhea" id="RHEA:22508"/>
        <dbReference type="Rhea" id="RHEA-COMP:17339"/>
        <dbReference type="Rhea" id="RHEA-COMP:17340"/>
        <dbReference type="ChEBI" id="CHEBI:33019"/>
        <dbReference type="ChEBI" id="CHEBI:61560"/>
        <dbReference type="ChEBI" id="CHEBI:173112"/>
        <dbReference type="EC" id="2.7.7.7"/>
    </reaction>
</comment>
<evidence type="ECO:0000256" key="10">
    <source>
        <dbReference type="ARBA" id="ARBA00022932"/>
    </source>
</evidence>
<keyword evidence="5" id="KW-0235">DNA replication</keyword>
<dbReference type="InterPro" id="IPR022754">
    <property type="entry name" value="DNA_pol_III_gamma-3"/>
</dbReference>
<dbReference type="GO" id="GO:0009360">
    <property type="term" value="C:DNA polymerase III complex"/>
    <property type="evidence" value="ECO:0007669"/>
    <property type="project" value="InterPro"/>
</dbReference>
<comment type="caution">
    <text evidence="14">The sequence shown here is derived from an EMBL/GenBank/DDBJ whole genome shotgun (WGS) entry which is preliminary data.</text>
</comment>
<evidence type="ECO:0000256" key="1">
    <source>
        <dbReference type="ARBA" id="ARBA00006360"/>
    </source>
</evidence>
<dbReference type="Gene3D" id="3.40.50.300">
    <property type="entry name" value="P-loop containing nucleotide triphosphate hydrolases"/>
    <property type="match status" value="1"/>
</dbReference>
<dbReference type="NCBIfam" id="TIGR02397">
    <property type="entry name" value="dnaX_nterm"/>
    <property type="match status" value="1"/>
</dbReference>
<dbReference type="Gene3D" id="1.10.8.60">
    <property type="match status" value="1"/>
</dbReference>
<dbReference type="AlphaFoldDB" id="A0A2J8B8N8"/>
<evidence type="ECO:0000256" key="2">
    <source>
        <dbReference type="ARBA" id="ARBA00012417"/>
    </source>
</evidence>
<keyword evidence="8" id="KW-0862">Zinc</keyword>
<dbReference type="SUPFAM" id="SSF48019">
    <property type="entry name" value="post-AAA+ oligomerization domain-like"/>
    <property type="match status" value="1"/>
</dbReference>
<evidence type="ECO:0000259" key="13">
    <source>
        <dbReference type="SMART" id="SM00382"/>
    </source>
</evidence>
<keyword evidence="7" id="KW-0547">Nucleotide-binding</keyword>
<dbReference type="GO" id="GO:0006261">
    <property type="term" value="P:DNA-templated DNA replication"/>
    <property type="evidence" value="ECO:0007669"/>
    <property type="project" value="TreeGrafter"/>
</dbReference>
<protein>
    <recommendedName>
        <fullName evidence="2">DNA-directed DNA polymerase</fullName>
        <ecNumber evidence="2">2.7.7.7</ecNumber>
    </recommendedName>
</protein>
<dbReference type="Gene3D" id="1.20.272.10">
    <property type="match status" value="1"/>
</dbReference>
<feature type="domain" description="AAA+ ATPase" evidence="13">
    <location>
        <begin position="37"/>
        <end position="179"/>
    </location>
</feature>
<feature type="coiled-coil region" evidence="12">
    <location>
        <begin position="297"/>
        <end position="324"/>
    </location>
</feature>
<dbReference type="Proteomes" id="UP000242958">
    <property type="component" value="Unassembled WGS sequence"/>
</dbReference>
<accession>A0A2J8B8N8</accession>
<evidence type="ECO:0000256" key="11">
    <source>
        <dbReference type="ARBA" id="ARBA00049244"/>
    </source>
</evidence>
<comment type="similarity">
    <text evidence="1">Belongs to the DnaX/STICHEL family.</text>
</comment>
<dbReference type="GO" id="GO:0003887">
    <property type="term" value="F:DNA-directed DNA polymerase activity"/>
    <property type="evidence" value="ECO:0007669"/>
    <property type="project" value="UniProtKB-KW"/>
</dbReference>
<keyword evidence="12" id="KW-0175">Coiled coil</keyword>
<dbReference type="EC" id="2.7.7.7" evidence="2"/>
<organism evidence="14 15">
    <name type="scientific">Megasphaera hutchinsoni</name>
    <dbReference type="NCBI Taxonomy" id="1588748"/>
    <lineage>
        <taxon>Bacteria</taxon>
        <taxon>Bacillati</taxon>
        <taxon>Bacillota</taxon>
        <taxon>Negativicutes</taxon>
        <taxon>Veillonellales</taxon>
        <taxon>Veillonellaceae</taxon>
        <taxon>Megasphaera</taxon>
    </lineage>
</organism>
<dbReference type="GO" id="GO:0005524">
    <property type="term" value="F:ATP binding"/>
    <property type="evidence" value="ECO:0007669"/>
    <property type="project" value="UniProtKB-KW"/>
</dbReference>
<keyword evidence="10" id="KW-0239">DNA-directed DNA polymerase</keyword>
<evidence type="ECO:0000256" key="6">
    <source>
        <dbReference type="ARBA" id="ARBA00022723"/>
    </source>
</evidence>
<dbReference type="PANTHER" id="PTHR11669">
    <property type="entry name" value="REPLICATION FACTOR C / DNA POLYMERASE III GAMMA-TAU SUBUNIT"/>
    <property type="match status" value="1"/>
</dbReference>
<proteinExistence type="inferred from homology"/>
<reference evidence="14 15" key="1">
    <citation type="submission" date="2017-05" db="EMBL/GenBank/DDBJ databases">
        <authorList>
            <person name="Song R."/>
            <person name="Chenine A.L."/>
            <person name="Ruprecht R.M."/>
        </authorList>
    </citation>
    <scope>NUCLEOTIDE SEQUENCE [LARGE SCALE GENOMIC DNA]</scope>
    <source>
        <strain evidence="14 15">KA00229</strain>
    </source>
</reference>
<evidence type="ECO:0000256" key="12">
    <source>
        <dbReference type="SAM" id="Coils"/>
    </source>
</evidence>
<dbReference type="InterPro" id="IPR001270">
    <property type="entry name" value="ClpA/B"/>
</dbReference>